<evidence type="ECO:0000313" key="3">
    <source>
        <dbReference type="Proteomes" id="UP000624404"/>
    </source>
</evidence>
<dbReference type="InterPro" id="IPR027417">
    <property type="entry name" value="P-loop_NTPase"/>
</dbReference>
<dbReference type="AlphaFoldDB" id="A0A8H2W5V1"/>
<evidence type="ECO:0000313" key="2">
    <source>
        <dbReference type="EMBL" id="CAD6452653.1"/>
    </source>
</evidence>
<sequence length="729" mass="81464">MATVKQSPTIHIFGQSRKEGITFPVLEGSHQKTNGAKIVYGGVDLMQRDLMQRLLSKPNEASKENEACKENEASKPNVKKTYFNVSVHHPSSTDTNHSPSILGLDSIATLRESTKESTKEPNTTDLGLTKYTVQKKLDLKIEKAKNGIKYEIINETENSPKKIVVFSDHGLKGLADTALNMLENSEVQLLIYQMPRPLEKETLKNILKTKKDAWLKKLVVVVDADDLRAEGIQISRYFSWEKTMKDFHEHFVKDFGLQSSVHLLVRCGYEGVFYWRGNEVNLYLTPSMAEGDLIRSCDGPILGLETAFIAALTQSLATSSLSPSEVLSDNSENSIKSAVKHAISWSHYFAAIGFRKDDKENIDYPSANDISQSKGIRFTTISVDFKTNESPPKSIFAIDENREVARQVAPEAAREAARELARKIVKKGLEKIVVPIARFGALVTADRVEIECFRATGRVIDEYLHSTRIKPLSIGVFGPPGSGKSFGVRQVVQSVAKDFRQPIKELEVNLSQFLEYSDLLAIFHTIRDITLRGEIPIVLFDEFDASFKNNPLGWLKYFLAPMQDGNFLDNGQVRPLGRGIFIFIGGTSSTFKEFTTDIEAQAQAQARAAKKPDFVSRLSGYIDIRGPNMDGKDDKMYYVRRAIVLHTMLEKILGKKDDINIDEGVLNAFLEVPEFHHGVRSIETILNISSLNGYDKFMAASLPSDDQLSMHVDVKIFKELLKSAGVSQG</sequence>
<comment type="caution">
    <text evidence="2">The sequence shown here is derived from an EMBL/GenBank/DDBJ whole genome shotgun (WGS) entry which is preliminary data.</text>
</comment>
<keyword evidence="3" id="KW-1185">Reference proteome</keyword>
<dbReference type="Gene3D" id="3.40.50.300">
    <property type="entry name" value="P-loop containing nucleotide triphosphate hydrolases"/>
    <property type="match status" value="1"/>
</dbReference>
<proteinExistence type="predicted"/>
<dbReference type="Proteomes" id="UP000624404">
    <property type="component" value="Unassembled WGS sequence"/>
</dbReference>
<dbReference type="EMBL" id="CAJHIA010000036">
    <property type="protein sequence ID" value="CAD6452653.1"/>
    <property type="molecule type" value="Genomic_DNA"/>
</dbReference>
<dbReference type="InterPro" id="IPR003959">
    <property type="entry name" value="ATPase_AAA_core"/>
</dbReference>
<dbReference type="GO" id="GO:0005524">
    <property type="term" value="F:ATP binding"/>
    <property type="evidence" value="ECO:0007669"/>
    <property type="project" value="InterPro"/>
</dbReference>
<reference evidence="2" key="1">
    <citation type="submission" date="2020-10" db="EMBL/GenBank/DDBJ databases">
        <authorList>
            <person name="Kusch S."/>
        </authorList>
    </citation>
    <scope>NUCLEOTIDE SEQUENCE</scope>
    <source>
        <strain evidence="2">SwB9</strain>
    </source>
</reference>
<dbReference type="SUPFAM" id="SSF52540">
    <property type="entry name" value="P-loop containing nucleoside triphosphate hydrolases"/>
    <property type="match status" value="1"/>
</dbReference>
<dbReference type="Pfam" id="PF00004">
    <property type="entry name" value="AAA"/>
    <property type="match status" value="1"/>
</dbReference>
<feature type="domain" description="ATPase AAA-type core" evidence="1">
    <location>
        <begin position="476"/>
        <end position="550"/>
    </location>
</feature>
<gene>
    <name evidence="2" type="ORF">SCLTRI_LOCUS9785</name>
</gene>
<name>A0A8H2W5V1_9HELO</name>
<evidence type="ECO:0000259" key="1">
    <source>
        <dbReference type="Pfam" id="PF00004"/>
    </source>
</evidence>
<protein>
    <submittedName>
        <fullName evidence="2">1d819d3b-0677-4269-a0f7-1ae4b957d4fe</fullName>
    </submittedName>
</protein>
<dbReference type="OrthoDB" id="5305673at2759"/>
<dbReference type="GO" id="GO:0016887">
    <property type="term" value="F:ATP hydrolysis activity"/>
    <property type="evidence" value="ECO:0007669"/>
    <property type="project" value="InterPro"/>
</dbReference>
<organism evidence="2 3">
    <name type="scientific">Sclerotinia trifoliorum</name>
    <dbReference type="NCBI Taxonomy" id="28548"/>
    <lineage>
        <taxon>Eukaryota</taxon>
        <taxon>Fungi</taxon>
        <taxon>Dikarya</taxon>
        <taxon>Ascomycota</taxon>
        <taxon>Pezizomycotina</taxon>
        <taxon>Leotiomycetes</taxon>
        <taxon>Helotiales</taxon>
        <taxon>Sclerotiniaceae</taxon>
        <taxon>Sclerotinia</taxon>
    </lineage>
</organism>
<accession>A0A8H2W5V1</accession>